<feature type="compositionally biased region" description="Polar residues" evidence="2">
    <location>
        <begin position="589"/>
        <end position="611"/>
    </location>
</feature>
<feature type="compositionally biased region" description="Basic and acidic residues" evidence="2">
    <location>
        <begin position="179"/>
        <end position="189"/>
    </location>
</feature>
<feature type="domain" description="Spc7 kinetochore protein" evidence="3">
    <location>
        <begin position="992"/>
        <end position="1312"/>
    </location>
</feature>
<feature type="region of interest" description="Disordered" evidence="2">
    <location>
        <begin position="937"/>
        <end position="969"/>
    </location>
</feature>
<dbReference type="Pfam" id="PF08317">
    <property type="entry name" value="Spc7"/>
    <property type="match status" value="1"/>
</dbReference>
<evidence type="ECO:0000259" key="3">
    <source>
        <dbReference type="SMART" id="SM00787"/>
    </source>
</evidence>
<dbReference type="InterPro" id="IPR040850">
    <property type="entry name" value="Knl1_RWD_C"/>
</dbReference>
<dbReference type="InterPro" id="IPR033338">
    <property type="entry name" value="Spc105/Spc7"/>
</dbReference>
<evidence type="ECO:0000256" key="2">
    <source>
        <dbReference type="SAM" id="MobiDB-lite"/>
    </source>
</evidence>
<dbReference type="SMART" id="SM01315">
    <property type="entry name" value="Spc7_N"/>
    <property type="match status" value="1"/>
</dbReference>
<keyword evidence="1" id="KW-0175">Coiled coil</keyword>
<feature type="region of interest" description="Disordered" evidence="2">
    <location>
        <begin position="1569"/>
        <end position="1601"/>
    </location>
</feature>
<dbReference type="VEuPathDB" id="FungiDB:AB675_3473"/>
<dbReference type="GO" id="GO:0000776">
    <property type="term" value="C:kinetochore"/>
    <property type="evidence" value="ECO:0007669"/>
    <property type="project" value="TreeGrafter"/>
</dbReference>
<feature type="compositionally biased region" description="Low complexity" evidence="2">
    <location>
        <begin position="216"/>
        <end position="230"/>
    </location>
</feature>
<dbReference type="Proteomes" id="UP000038010">
    <property type="component" value="Unassembled WGS sequence"/>
</dbReference>
<dbReference type="OrthoDB" id="5592879at2759"/>
<dbReference type="EMBL" id="LFJN01000014">
    <property type="protein sequence ID" value="KPI39629.1"/>
    <property type="molecule type" value="Genomic_DNA"/>
</dbReference>
<reference evidence="4 5" key="1">
    <citation type="submission" date="2015-06" db="EMBL/GenBank/DDBJ databases">
        <title>Draft genome of the ant-associated black yeast Phialophora attae CBS 131958.</title>
        <authorList>
            <person name="Moreno L.F."/>
            <person name="Stielow B.J."/>
            <person name="de Hoog S."/>
            <person name="Vicente V.A."/>
            <person name="Weiss V.A."/>
            <person name="de Vries M."/>
            <person name="Cruz L.M."/>
            <person name="Souza E.M."/>
        </authorList>
    </citation>
    <scope>NUCLEOTIDE SEQUENCE [LARGE SCALE GENOMIC DNA]</scope>
    <source>
        <strain evidence="4 5">CBS 131958</strain>
    </source>
</reference>
<proteinExistence type="predicted"/>
<feature type="compositionally biased region" description="Polar residues" evidence="2">
    <location>
        <begin position="618"/>
        <end position="634"/>
    </location>
</feature>
<dbReference type="Pfam" id="PF15402">
    <property type="entry name" value="MELT_2"/>
    <property type="match status" value="6"/>
</dbReference>
<feature type="compositionally biased region" description="Basic and acidic residues" evidence="2">
    <location>
        <begin position="916"/>
        <end position="925"/>
    </location>
</feature>
<feature type="compositionally biased region" description="Low complexity" evidence="2">
    <location>
        <begin position="325"/>
        <end position="349"/>
    </location>
</feature>
<dbReference type="GeneID" id="28735405"/>
<feature type="region of interest" description="Disordered" evidence="2">
    <location>
        <begin position="1317"/>
        <end position="1338"/>
    </location>
</feature>
<organism evidence="4 5">
    <name type="scientific">Cyphellophora attinorum</name>
    <dbReference type="NCBI Taxonomy" id="1664694"/>
    <lineage>
        <taxon>Eukaryota</taxon>
        <taxon>Fungi</taxon>
        <taxon>Dikarya</taxon>
        <taxon>Ascomycota</taxon>
        <taxon>Pezizomycotina</taxon>
        <taxon>Eurotiomycetes</taxon>
        <taxon>Chaetothyriomycetidae</taxon>
        <taxon>Chaetothyriales</taxon>
        <taxon>Cyphellophoraceae</taxon>
        <taxon>Cyphellophora</taxon>
    </lineage>
</organism>
<dbReference type="GO" id="GO:0034501">
    <property type="term" value="P:protein localization to kinetochore"/>
    <property type="evidence" value="ECO:0007669"/>
    <property type="project" value="TreeGrafter"/>
</dbReference>
<feature type="compositionally biased region" description="Polar residues" evidence="2">
    <location>
        <begin position="836"/>
        <end position="849"/>
    </location>
</feature>
<feature type="region of interest" description="Disordered" evidence="2">
    <location>
        <begin position="1020"/>
        <end position="1045"/>
    </location>
</feature>
<feature type="region of interest" description="Disordered" evidence="2">
    <location>
        <begin position="146"/>
        <end position="197"/>
    </location>
</feature>
<feature type="region of interest" description="Disordered" evidence="2">
    <location>
        <begin position="805"/>
        <end position="925"/>
    </location>
</feature>
<feature type="compositionally biased region" description="Basic residues" evidence="2">
    <location>
        <begin position="456"/>
        <end position="473"/>
    </location>
</feature>
<feature type="region of interest" description="Disordered" evidence="2">
    <location>
        <begin position="413"/>
        <end position="486"/>
    </location>
</feature>
<feature type="compositionally biased region" description="Basic residues" evidence="2">
    <location>
        <begin position="1323"/>
        <end position="1332"/>
    </location>
</feature>
<comment type="caution">
    <text evidence="4">The sequence shown here is derived from an EMBL/GenBank/DDBJ whole genome shotgun (WGS) entry which is preliminary data.</text>
</comment>
<accession>A0A0N0NM00</accession>
<feature type="region of interest" description="Disordered" evidence="2">
    <location>
        <begin position="1"/>
        <end position="30"/>
    </location>
</feature>
<feature type="region of interest" description="Disordered" evidence="2">
    <location>
        <begin position="214"/>
        <end position="351"/>
    </location>
</feature>
<feature type="compositionally biased region" description="Low complexity" evidence="2">
    <location>
        <begin position="285"/>
        <end position="298"/>
    </location>
</feature>
<dbReference type="GO" id="GO:0007094">
    <property type="term" value="P:mitotic spindle assembly checkpoint signaling"/>
    <property type="evidence" value="ECO:0007669"/>
    <property type="project" value="TreeGrafter"/>
</dbReference>
<feature type="region of interest" description="Disordered" evidence="2">
    <location>
        <begin position="589"/>
        <end position="670"/>
    </location>
</feature>
<evidence type="ECO:0000256" key="1">
    <source>
        <dbReference type="SAM" id="Coils"/>
    </source>
</evidence>
<gene>
    <name evidence="4" type="ORF">AB675_3473</name>
</gene>
<feature type="coiled-coil region" evidence="1">
    <location>
        <begin position="1165"/>
        <end position="1255"/>
    </location>
</feature>
<dbReference type="RefSeq" id="XP_017999592.1">
    <property type="nucleotide sequence ID" value="XM_018143525.1"/>
</dbReference>
<name>A0A0N0NM00_9EURO</name>
<dbReference type="GO" id="GO:1990758">
    <property type="term" value="P:mitotic sister chromatid biorientation"/>
    <property type="evidence" value="ECO:0007669"/>
    <property type="project" value="TreeGrafter"/>
</dbReference>
<dbReference type="PANTHER" id="PTHR28260:SF1">
    <property type="entry name" value="SPINDLE POLE BODY COMPONENT SPC105"/>
    <property type="match status" value="1"/>
</dbReference>
<feature type="compositionally biased region" description="Basic and acidic residues" evidence="2">
    <location>
        <begin position="805"/>
        <end position="824"/>
    </location>
</feature>
<dbReference type="Pfam" id="PF18210">
    <property type="entry name" value="Knl1_RWD_C"/>
    <property type="match status" value="1"/>
</dbReference>
<dbReference type="STRING" id="1664694.A0A0N0NM00"/>
<evidence type="ECO:0000313" key="5">
    <source>
        <dbReference type="Proteomes" id="UP000038010"/>
    </source>
</evidence>
<dbReference type="SMART" id="SM00787">
    <property type="entry name" value="Spc7"/>
    <property type="match status" value="1"/>
</dbReference>
<evidence type="ECO:0000313" key="4">
    <source>
        <dbReference type="EMBL" id="KPI39629.1"/>
    </source>
</evidence>
<protein>
    <submittedName>
        <fullName evidence="4">Kinetochore protein spc7</fullName>
    </submittedName>
</protein>
<dbReference type="InterPro" id="IPR013253">
    <property type="entry name" value="Spc7_domain"/>
</dbReference>
<keyword evidence="5" id="KW-1185">Reference proteome</keyword>
<sequence length="1689" mass="184209">MDNSTAATSRSKRKSIAHIPSGTAVGKDNATTDIAALQRAESARSVLKKKSRGKSLGPGGLEALKETSGNATKIDATIQIRSILKPAIPLTPPKVIPSFDELRQRSTRKRSPAKSGAEELLIDFSTPAASRTTNTQVAVTGSEKVIDPFSPARPMTDGPDAMVEDDDEVEARHQAQKKAALDRRAERRKSMANRRVSFAPEATLHTWSVMELAEDSTTSSASNSTRRQSSMTAEATPKPQSFSPERPATPEEQVDELQVEASPAHQRDLHQRKHRRSSTAPVAQLEGSLEEVLSSSPSGDIMTESSPVRIDDSVGSDTDDDTDGDTAMSMDDPTSQSVVSENSTSSQGSLDERLRQAANLAGTRGIDYDENGEDLSMEMATSTVTNAFQPWAANNRVAPESTAMLDQENAPFVSTANEQQSERDDPDDGQDDTQDMSMDVTSAVGGILSKGQPSANRRKSVASRRRSVARRRSSGVNSENDDSSMDFTAVGGQILTRGPNDDNDGASDEDLTMEFTSVVGGVLGQPYQGSSPEKPEADETMDLTGNMDMTVAYGGILPPIEEQTEPVTDAEDTQTAPMDMTKAVGNIFQSKAPTQKATPARDQTLTRSTLTDPRHAGVQSQAPVTSIASETGSPDITLKPRLSGRSRKPHGPSTTPKFSPKRISPVRNSPMKLKAATPTKQLTPLPARVATQNKTPVNTAVDQKTASPKRLFQDEIKARQSPALARNASPGKTAIFSQDMPSVILSAVRPQLTRKRSSGIGIDQEGFGSPRVAEMLNRRSSIVDSAAEFKLDVGQRSRLRFEDPQELAREVDAERAEEERRESGRFIMEQEADAPQQENTTMNLSQMIESMTPRKEPKSRLKGRKSLAVGAARGLLGKRPAELDLDEEDSPSSPKRLRAISREGSPVKKVHLPRPPSKEEITGRLTRAEQVRLNALAGPGSTTPAASPPKKSATSPHPGPRYKDLPLEQADERPESFVDKLDNVMDAVDISIGQDAEKESISLQNFLNMTNIHFIELSTTKRRHTQAPAPQRPSQEQEDRSTEAQFAAASTTLPLIELYQHATRELKRNISDGRRVIRSIEAETLHEQPALFREYVDARPEVRAVMDNQFRNGKTNARLQSKEIWYTWRGQLVSGLKSGLDDIAKGLQGDDKLLEEQQRELDQVLPALQEQHSSLSEELLKLQELRADLDNVDMDALEQTRKELKAADEEHARKSALLDELKQQMREKEEALEAAEDFKVEMSAQIEEADRVRQEYRGWPVADVLALQSRVESIEKQTSWKLITAEDDTEDPNEFGGALTLSFRDQLRLFFYPSAYETSSGGGKRRSGRKSKSVSGPTAPISLTYSPMNYDGEVVSGAVPSTQNRFFLQLIRSQLHTFSMMPKRSVAPKVVLGTVSRGWTLASQVSEEIRMLNMTGVTTVQILGDEKLGARTKLVFPGGSRIDVEFELCVNTLNDGEIASSTAVSAKGIYGPKASLVAGSKGRKVQVALTKEVESKDLGSGAWISAIHAFEQWLDGQVEKQQEKVQQKSSQKQTIVKAVEPVEKSSELPLAAPILSATTAIEAAATQLRTEEGTDAQAIPQTASRDLRRSPLAPKSKNVPTAAVQKKLPVPSKRFVMANAKLSQFSVSQQQQQEDTGATTAAAGKENVIPSSLAAVSLAASKLQSAAAGLLRQPSNYMTWLLIRTTLWM</sequence>
<dbReference type="PANTHER" id="PTHR28260">
    <property type="entry name" value="SPINDLE POLE BODY COMPONENT SPC105"/>
    <property type="match status" value="1"/>
</dbReference>
<feature type="region of interest" description="Disordered" evidence="2">
    <location>
        <begin position="42"/>
        <end position="72"/>
    </location>
</feature>
<feature type="compositionally biased region" description="Acidic residues" evidence="2">
    <location>
        <begin position="424"/>
        <end position="434"/>
    </location>
</feature>